<comment type="cofactor">
    <cofactor evidence="1 3">
        <name>a divalent metal cation</name>
        <dbReference type="ChEBI" id="CHEBI:60240"/>
    </cofactor>
</comment>
<dbReference type="HAMAP" id="MF_00528">
    <property type="entry name" value="Maf"/>
    <property type="match status" value="1"/>
</dbReference>
<accession>A0ABQ1PU96</accession>
<comment type="function">
    <text evidence="3">Nucleoside triphosphate pyrophosphatase that hydrolyzes dTTP and UTP. May have a dual role in cell division arrest and in preventing the incorporation of modified nucleotides into cellular nucleic acids.</text>
</comment>
<evidence type="ECO:0000256" key="1">
    <source>
        <dbReference type="ARBA" id="ARBA00001968"/>
    </source>
</evidence>
<evidence type="ECO:0000313" key="5">
    <source>
        <dbReference type="Proteomes" id="UP000642571"/>
    </source>
</evidence>
<feature type="site" description="Important for substrate specificity" evidence="3">
    <location>
        <position position="168"/>
    </location>
</feature>
<dbReference type="PANTHER" id="PTHR43213">
    <property type="entry name" value="BIFUNCTIONAL DTTP/UTP PYROPHOSPHATASE/METHYLTRANSFERASE PROTEIN-RELATED"/>
    <property type="match status" value="1"/>
</dbReference>
<evidence type="ECO:0000313" key="4">
    <source>
        <dbReference type="EMBL" id="GGD03554.1"/>
    </source>
</evidence>
<dbReference type="NCBIfam" id="TIGR00172">
    <property type="entry name" value="maf"/>
    <property type="match status" value="1"/>
</dbReference>
<feature type="site" description="Important for substrate specificity" evidence="3">
    <location>
        <position position="28"/>
    </location>
</feature>
<keyword evidence="5" id="KW-1185">Reference proteome</keyword>
<dbReference type="EC" id="3.6.1.9" evidence="3"/>
<dbReference type="CDD" id="cd00555">
    <property type="entry name" value="Maf"/>
    <property type="match status" value="1"/>
</dbReference>
<comment type="similarity">
    <text evidence="3">Belongs to the Maf family. YhdE subfamily.</text>
</comment>
<dbReference type="Gene3D" id="3.90.950.10">
    <property type="match status" value="1"/>
</dbReference>
<dbReference type="InterPro" id="IPR029001">
    <property type="entry name" value="ITPase-like_fam"/>
</dbReference>
<comment type="catalytic activity">
    <reaction evidence="3">
        <text>UTP + H2O = UMP + diphosphate + H(+)</text>
        <dbReference type="Rhea" id="RHEA:29395"/>
        <dbReference type="ChEBI" id="CHEBI:15377"/>
        <dbReference type="ChEBI" id="CHEBI:15378"/>
        <dbReference type="ChEBI" id="CHEBI:33019"/>
        <dbReference type="ChEBI" id="CHEBI:46398"/>
        <dbReference type="ChEBI" id="CHEBI:57865"/>
        <dbReference type="EC" id="3.6.1.9"/>
    </reaction>
</comment>
<reference evidence="5" key="1">
    <citation type="journal article" date="2019" name="Int. J. Syst. Evol. Microbiol.">
        <title>The Global Catalogue of Microorganisms (GCM) 10K type strain sequencing project: providing services to taxonomists for standard genome sequencing and annotation.</title>
        <authorList>
            <consortium name="The Broad Institute Genomics Platform"/>
            <consortium name="The Broad Institute Genome Sequencing Center for Infectious Disease"/>
            <person name="Wu L."/>
            <person name="Ma J."/>
        </authorList>
    </citation>
    <scope>NUCLEOTIDE SEQUENCE [LARGE SCALE GENOMIC DNA]</scope>
    <source>
        <strain evidence="5">CGMCC 1.15353</strain>
    </source>
</reference>
<proteinExistence type="inferred from homology"/>
<comment type="caution">
    <text evidence="4">The sequence shown here is derived from an EMBL/GenBank/DDBJ whole genome shotgun (WGS) entry which is preliminary data.</text>
</comment>
<keyword evidence="3" id="KW-0963">Cytoplasm</keyword>
<evidence type="ECO:0000256" key="3">
    <source>
        <dbReference type="HAMAP-Rule" id="MF_00528"/>
    </source>
</evidence>
<sequence length="216" mass="24428">MKLPCNDQNNEKRMMYMSQLILASSSPRRKELLEQVHIPFQTRKQDADESSLPFYNPRAYVQALAELKNRTVNLQEHNEVILSADTIVSYEGKVLGKPQSADEAYEMLSMLSGAQHEVYTGVMLRSSEQESFIVEKTTVEFWPLTKDEIEYYIETGDPFDKAGGYGIQTYGATLVKGIKGDYNNVVGLPLSRVVRSLQAYGVYPSLPELENERTGN</sequence>
<feature type="active site" description="Proton acceptor" evidence="3">
    <location>
        <position position="85"/>
    </location>
</feature>
<dbReference type="InterPro" id="IPR003697">
    <property type="entry name" value="Maf-like"/>
</dbReference>
<dbReference type="PIRSF" id="PIRSF006305">
    <property type="entry name" value="Maf"/>
    <property type="match status" value="1"/>
</dbReference>
<protein>
    <recommendedName>
        <fullName evidence="3">dTTP/UTP pyrophosphatase</fullName>
        <shortName evidence="3">dTTPase/UTPase</shortName>
        <ecNumber evidence="3">3.6.1.9</ecNumber>
    </recommendedName>
    <alternativeName>
        <fullName evidence="3">Nucleoside triphosphate pyrophosphatase</fullName>
    </alternativeName>
    <alternativeName>
        <fullName evidence="3">Nucleotide pyrophosphatase</fullName>
        <shortName evidence="3">Nucleotide PPase</shortName>
    </alternativeName>
</protein>
<dbReference type="EMBL" id="BMIN01000003">
    <property type="protein sequence ID" value="GGD03554.1"/>
    <property type="molecule type" value="Genomic_DNA"/>
</dbReference>
<keyword evidence="2 3" id="KW-0378">Hydrolase</keyword>
<keyword evidence="3" id="KW-0546">Nucleotide metabolism</keyword>
<feature type="site" description="Important for substrate specificity" evidence="3">
    <location>
        <position position="86"/>
    </location>
</feature>
<comment type="catalytic activity">
    <reaction evidence="3">
        <text>dTTP + H2O = dTMP + diphosphate + H(+)</text>
        <dbReference type="Rhea" id="RHEA:28534"/>
        <dbReference type="ChEBI" id="CHEBI:15377"/>
        <dbReference type="ChEBI" id="CHEBI:15378"/>
        <dbReference type="ChEBI" id="CHEBI:33019"/>
        <dbReference type="ChEBI" id="CHEBI:37568"/>
        <dbReference type="ChEBI" id="CHEBI:63528"/>
        <dbReference type="EC" id="3.6.1.9"/>
    </reaction>
</comment>
<dbReference type="PANTHER" id="PTHR43213:SF5">
    <property type="entry name" value="BIFUNCTIONAL DTTP_UTP PYROPHOSPHATASE_METHYLTRANSFERASE PROTEIN-RELATED"/>
    <property type="match status" value="1"/>
</dbReference>
<gene>
    <name evidence="4" type="primary">maf</name>
    <name evidence="4" type="ORF">GCM10011389_08850</name>
</gene>
<organism evidence="4 5">
    <name type="scientific">Pontibacillus salipaludis</name>
    <dbReference type="NCBI Taxonomy" id="1697394"/>
    <lineage>
        <taxon>Bacteria</taxon>
        <taxon>Bacillati</taxon>
        <taxon>Bacillota</taxon>
        <taxon>Bacilli</taxon>
        <taxon>Bacillales</taxon>
        <taxon>Bacillaceae</taxon>
        <taxon>Pontibacillus</taxon>
    </lineage>
</organism>
<evidence type="ECO:0000256" key="2">
    <source>
        <dbReference type="ARBA" id="ARBA00022801"/>
    </source>
</evidence>
<comment type="subcellular location">
    <subcellularLocation>
        <location evidence="3">Cytoplasm</location>
    </subcellularLocation>
</comment>
<comment type="caution">
    <text evidence="3">Lacks conserved residue(s) required for the propagation of feature annotation.</text>
</comment>
<name>A0ABQ1PU96_9BACI</name>
<dbReference type="Proteomes" id="UP000642571">
    <property type="component" value="Unassembled WGS sequence"/>
</dbReference>
<dbReference type="SUPFAM" id="SSF52972">
    <property type="entry name" value="ITPase-like"/>
    <property type="match status" value="1"/>
</dbReference>
<dbReference type="Pfam" id="PF02545">
    <property type="entry name" value="Maf"/>
    <property type="match status" value="1"/>
</dbReference>